<evidence type="ECO:0000313" key="4">
    <source>
        <dbReference type="Proteomes" id="UP000433071"/>
    </source>
</evidence>
<gene>
    <name evidence="3" type="ORF">GJ743_05265</name>
</gene>
<accession>A0A6I3M2W9</accession>
<keyword evidence="2" id="KW-0472">Membrane</keyword>
<dbReference type="OrthoDB" id="5007682at2"/>
<dbReference type="RefSeq" id="WP_155050873.1">
    <property type="nucleotide sequence ID" value="NZ_BAAAIB010000010.1"/>
</dbReference>
<evidence type="ECO:0000256" key="1">
    <source>
        <dbReference type="SAM" id="MobiDB-lite"/>
    </source>
</evidence>
<dbReference type="Proteomes" id="UP000433071">
    <property type="component" value="Unassembled WGS sequence"/>
</dbReference>
<comment type="caution">
    <text evidence="3">The sequence shown here is derived from an EMBL/GenBank/DDBJ whole genome shotgun (WGS) entry which is preliminary data.</text>
</comment>
<proteinExistence type="predicted"/>
<dbReference type="EMBL" id="WMLB01000016">
    <property type="protein sequence ID" value="MTH67779.1"/>
    <property type="molecule type" value="Genomic_DNA"/>
</dbReference>
<dbReference type="AlphaFoldDB" id="A0A6I3M2W9"/>
<organism evidence="3 4">
    <name type="scientific">Agromyces bracchium</name>
    <dbReference type="NCBI Taxonomy" id="88376"/>
    <lineage>
        <taxon>Bacteria</taxon>
        <taxon>Bacillati</taxon>
        <taxon>Actinomycetota</taxon>
        <taxon>Actinomycetes</taxon>
        <taxon>Micrococcales</taxon>
        <taxon>Microbacteriaceae</taxon>
        <taxon>Agromyces</taxon>
    </lineage>
</organism>
<feature type="transmembrane region" description="Helical" evidence="2">
    <location>
        <begin position="114"/>
        <end position="140"/>
    </location>
</feature>
<keyword evidence="2" id="KW-1133">Transmembrane helix</keyword>
<name>A0A6I3M2W9_9MICO</name>
<feature type="compositionally biased region" description="Basic and acidic residues" evidence="1">
    <location>
        <begin position="1"/>
        <end position="16"/>
    </location>
</feature>
<feature type="region of interest" description="Disordered" evidence="1">
    <location>
        <begin position="1"/>
        <end position="41"/>
    </location>
</feature>
<evidence type="ECO:0000313" key="3">
    <source>
        <dbReference type="EMBL" id="MTH67779.1"/>
    </source>
</evidence>
<evidence type="ECO:0000256" key="2">
    <source>
        <dbReference type="SAM" id="Phobius"/>
    </source>
</evidence>
<keyword evidence="2" id="KW-0812">Transmembrane</keyword>
<sequence>MSDPAHDPDDRERRDGPVGGPGEGPTDGRADGPTGQPPAPWFGDQYDVGGLGMGRLFAWSAVLLGAGALGIALFAPLEGEALRTVWIAGFGAAAMWVAWMAPSRYRRAGVRVSWAVPLATVLGALAIGVAIYAFIVIVAASGGVQLPAPSYWLGTTEPAPGVPT</sequence>
<reference evidence="3 4" key="1">
    <citation type="submission" date="2019-11" db="EMBL/GenBank/DDBJ databases">
        <title>Agromyces kandeliae sp. nov., isolated from mangrove soil.</title>
        <authorList>
            <person name="Wang R."/>
        </authorList>
    </citation>
    <scope>NUCLEOTIDE SEQUENCE [LARGE SCALE GENOMIC DNA]</scope>
    <source>
        <strain evidence="3 4">JCM 11433</strain>
    </source>
</reference>
<keyword evidence="4" id="KW-1185">Reference proteome</keyword>
<feature type="transmembrane region" description="Helical" evidence="2">
    <location>
        <begin position="81"/>
        <end position="102"/>
    </location>
</feature>
<feature type="transmembrane region" description="Helical" evidence="2">
    <location>
        <begin position="56"/>
        <end position="75"/>
    </location>
</feature>
<protein>
    <submittedName>
        <fullName evidence="3">Uncharacterized protein</fullName>
    </submittedName>
</protein>